<dbReference type="EMBL" id="JAUOZS010000001">
    <property type="protein sequence ID" value="MDT8902216.1"/>
    <property type="molecule type" value="Genomic_DNA"/>
</dbReference>
<accession>A0ABU3NZJ7</accession>
<keyword evidence="2" id="KW-1185">Reference proteome</keyword>
<dbReference type="Proteomes" id="UP001254848">
    <property type="component" value="Unassembled WGS sequence"/>
</dbReference>
<sequence>MENLDVHVGSVEGKGNELIIREGQAAPIYVHKAFEYQAYSTDSLIRLIKSKASKEDCIIAYSDSGVQVILNDTVHDRDQDRLNYAFKHSQQYQEWEPLLKGGQLDQRQFIKFLQRREPDELLEIEPLMAALQNFKFVTNITGDFTFDDRNNYTFSMRVGEAEGTVRIPQMILVNMEIFNESGNIVPVEVEIEVVKPRSESEKVLFQLSCPKLPRYKQEAVAAEIAKIHAELDGYLIVTGKI</sequence>
<gene>
    <name evidence="1" type="ORF">Q4T40_13245</name>
</gene>
<name>A0ABU3NZJ7_9FIRM</name>
<proteinExistence type="predicted"/>
<protein>
    <submittedName>
        <fullName evidence="1">Uncharacterized protein</fullName>
    </submittedName>
</protein>
<evidence type="ECO:0000313" key="2">
    <source>
        <dbReference type="Proteomes" id="UP001254848"/>
    </source>
</evidence>
<comment type="caution">
    <text evidence="1">The sequence shown here is derived from an EMBL/GenBank/DDBJ whole genome shotgun (WGS) entry which is preliminary data.</text>
</comment>
<reference evidence="1 2" key="1">
    <citation type="submission" date="2023-07" db="EMBL/GenBank/DDBJ databases">
        <title>The novel representative of Negativicutes class, Anaeroselena agilis gen. nov. sp. nov.</title>
        <authorList>
            <person name="Prokofeva M.I."/>
            <person name="Elcheninov A.G."/>
            <person name="Klyukina A."/>
            <person name="Kublanov I.V."/>
            <person name="Frolov E.N."/>
            <person name="Podosokorskaya O.A."/>
        </authorList>
    </citation>
    <scope>NUCLEOTIDE SEQUENCE [LARGE SCALE GENOMIC DNA]</scope>
    <source>
        <strain evidence="1 2">4137-cl</strain>
    </source>
</reference>
<organism evidence="1 2">
    <name type="scientific">Anaeroselena agilis</name>
    <dbReference type="NCBI Taxonomy" id="3063788"/>
    <lineage>
        <taxon>Bacteria</taxon>
        <taxon>Bacillati</taxon>
        <taxon>Bacillota</taxon>
        <taxon>Negativicutes</taxon>
        <taxon>Acetonemataceae</taxon>
        <taxon>Anaeroselena</taxon>
    </lineage>
</organism>
<dbReference type="RefSeq" id="WP_413780702.1">
    <property type="nucleotide sequence ID" value="NZ_JAUOZS010000001.1"/>
</dbReference>
<evidence type="ECO:0000313" key="1">
    <source>
        <dbReference type="EMBL" id="MDT8902216.1"/>
    </source>
</evidence>